<keyword evidence="2" id="KW-1185">Reference proteome</keyword>
<sequence length="199" mass="22359">MPSTTTNVVQAEARLRETIVSEETRAKRWDETHGANLGRPEGYRVRHVWDPNALSKEAKLFARRGRSEYSRKQMPTSLVLGTQYDWAHPRVARSSLCRSELMQHRKQELATATDAQRTGGLALSLDRPAFGPNERFNTHNSAGVIGQAAPYVVPERPRYGRTTWALSSTVDCRNDATQLMFSARTTGGMQRAAAQRLFD</sequence>
<evidence type="ECO:0000313" key="2">
    <source>
        <dbReference type="Proteomes" id="UP000751190"/>
    </source>
</evidence>
<name>A0A8J6C9H8_DIALT</name>
<accession>A0A8J6C9H8</accession>
<organism evidence="1 2">
    <name type="scientific">Diacronema lutheri</name>
    <name type="common">Unicellular marine alga</name>
    <name type="synonym">Monochrysis lutheri</name>
    <dbReference type="NCBI Taxonomy" id="2081491"/>
    <lineage>
        <taxon>Eukaryota</taxon>
        <taxon>Haptista</taxon>
        <taxon>Haptophyta</taxon>
        <taxon>Pavlovophyceae</taxon>
        <taxon>Pavlovales</taxon>
        <taxon>Pavlovaceae</taxon>
        <taxon>Diacronema</taxon>
    </lineage>
</organism>
<proteinExistence type="predicted"/>
<evidence type="ECO:0000313" key="1">
    <source>
        <dbReference type="EMBL" id="KAG8459443.1"/>
    </source>
</evidence>
<dbReference type="Proteomes" id="UP000751190">
    <property type="component" value="Unassembled WGS sequence"/>
</dbReference>
<comment type="caution">
    <text evidence="1">The sequence shown here is derived from an EMBL/GenBank/DDBJ whole genome shotgun (WGS) entry which is preliminary data.</text>
</comment>
<dbReference type="AlphaFoldDB" id="A0A8J6C9H8"/>
<dbReference type="EMBL" id="JAGTXO010000041">
    <property type="protein sequence ID" value="KAG8459443.1"/>
    <property type="molecule type" value="Genomic_DNA"/>
</dbReference>
<protein>
    <submittedName>
        <fullName evidence="1">Uncharacterized protein</fullName>
    </submittedName>
</protein>
<reference evidence="1" key="1">
    <citation type="submission" date="2021-05" db="EMBL/GenBank/DDBJ databases">
        <title>The genome of the haptophyte Pavlova lutheri (Diacronema luteri, Pavlovales) - a model for lipid biosynthesis in eukaryotic algae.</title>
        <authorList>
            <person name="Hulatt C.J."/>
            <person name="Posewitz M.C."/>
        </authorList>
    </citation>
    <scope>NUCLEOTIDE SEQUENCE</scope>
    <source>
        <strain evidence="1">NIVA-4/92</strain>
    </source>
</reference>
<gene>
    <name evidence="1" type="ORF">KFE25_013079</name>
</gene>